<reference evidence="5" key="3">
    <citation type="submission" date="2011-03" db="EMBL/GenBank/DDBJ databases">
        <title>Annotation of Magnaporthe poae ATCC 64411.</title>
        <authorList>
            <person name="Ma L.-J."/>
            <person name="Dead R."/>
            <person name="Young S.K."/>
            <person name="Zeng Q."/>
            <person name="Gargeya S."/>
            <person name="Fitzgerald M."/>
            <person name="Haas B."/>
            <person name="Abouelleil A."/>
            <person name="Alvarado L."/>
            <person name="Arachchi H.M."/>
            <person name="Berlin A."/>
            <person name="Brown A."/>
            <person name="Chapman S.B."/>
            <person name="Chen Z."/>
            <person name="Dunbar C."/>
            <person name="Freedman E."/>
            <person name="Gearin G."/>
            <person name="Gellesch M."/>
            <person name="Goldberg J."/>
            <person name="Griggs A."/>
            <person name="Gujja S."/>
            <person name="Heiman D."/>
            <person name="Howarth C."/>
            <person name="Larson L."/>
            <person name="Lui A."/>
            <person name="MacDonald P.J.P."/>
            <person name="Mehta T."/>
            <person name="Montmayeur A."/>
            <person name="Murphy C."/>
            <person name="Neiman D."/>
            <person name="Pearson M."/>
            <person name="Priest M."/>
            <person name="Roberts A."/>
            <person name="Saif S."/>
            <person name="Shea T."/>
            <person name="Shenoy N."/>
            <person name="Sisk P."/>
            <person name="Stolte C."/>
            <person name="Sykes S."/>
            <person name="Yandava C."/>
            <person name="Wortman J."/>
            <person name="Nusbaum C."/>
            <person name="Birren B."/>
        </authorList>
    </citation>
    <scope>NUCLEOTIDE SEQUENCE</scope>
    <source>
        <strain evidence="5">ATCC 64411</strain>
    </source>
</reference>
<dbReference type="GO" id="GO:0016020">
    <property type="term" value="C:membrane"/>
    <property type="evidence" value="ECO:0007669"/>
    <property type="project" value="TreeGrafter"/>
</dbReference>
<dbReference type="GO" id="GO:0000266">
    <property type="term" value="P:mitochondrial fission"/>
    <property type="evidence" value="ECO:0007669"/>
    <property type="project" value="TreeGrafter"/>
</dbReference>
<dbReference type="InterPro" id="IPR030381">
    <property type="entry name" value="G_DYNAMIN_dom"/>
</dbReference>
<dbReference type="InterPro" id="IPR027417">
    <property type="entry name" value="P-loop_NTPase"/>
</dbReference>
<dbReference type="PANTHER" id="PTHR11566:SF21">
    <property type="entry name" value="DYNAMIN RELATED PROTEIN 1, ISOFORM A"/>
    <property type="match status" value="1"/>
</dbReference>
<evidence type="ECO:0000313" key="6">
    <source>
        <dbReference type="EnsemblFungi" id="MAPG_09701T0"/>
    </source>
</evidence>
<reference evidence="6" key="5">
    <citation type="submission" date="2015-06" db="UniProtKB">
        <authorList>
            <consortium name="EnsemblFungi"/>
        </authorList>
    </citation>
    <scope>IDENTIFICATION</scope>
    <source>
        <strain evidence="6">ATCC 64411</strain>
    </source>
</reference>
<keyword evidence="2" id="KW-0342">GTP-binding</keyword>
<dbReference type="Gene3D" id="3.40.50.300">
    <property type="entry name" value="P-loop containing nucleotide triphosphate hydrolases"/>
    <property type="match status" value="1"/>
</dbReference>
<dbReference type="Pfam" id="PF01031">
    <property type="entry name" value="Dynamin_M"/>
    <property type="match status" value="1"/>
</dbReference>
<dbReference type="FunFam" id="3.40.50.300:FF:001425">
    <property type="entry name" value="Dynamin GTPase, putative"/>
    <property type="match status" value="1"/>
</dbReference>
<dbReference type="EMBL" id="ADBL01002482">
    <property type="status" value="NOT_ANNOTATED_CDS"/>
    <property type="molecule type" value="Genomic_DNA"/>
</dbReference>
<dbReference type="SMART" id="SM00053">
    <property type="entry name" value="DYNc"/>
    <property type="match status" value="1"/>
</dbReference>
<evidence type="ECO:0000259" key="3">
    <source>
        <dbReference type="PROSITE" id="PS51388"/>
    </source>
</evidence>
<dbReference type="GO" id="GO:0008017">
    <property type="term" value="F:microtubule binding"/>
    <property type="evidence" value="ECO:0007669"/>
    <property type="project" value="TreeGrafter"/>
</dbReference>
<dbReference type="CDD" id="cd08771">
    <property type="entry name" value="DLP_1"/>
    <property type="match status" value="1"/>
</dbReference>
<keyword evidence="7" id="KW-1185">Reference proteome</keyword>
<sequence>MRDTPGTELRSKEHRVLFDIIDRLRSHGIGEVIDLPEIIVCGDQSAGKSSVLEAISGHPFPTKDGVCTRFVTELALRREPTPKFKVSIHPGPERTPQDAERLRRFADSIANEPLNVVIESAKTAMGLSDSKRFSNDVLRVEISGPDQAHVTMVDLPGIFRAGSSEQSVKDVKTVNAMVRKAMSRPRSIILAVVSASNEFNNQEVTELARKFDPTRSRTLGLITKPDKLDEGSESERNYVRLARNQDVVLELGWHVLRNRGNEKNEDVDLTRDEVESKFFAKGAWLSVDSSHLGVSPLRKRLSVVLGKQILKHLPNLHQEVADRTRVCEDILTRLGDPRESPEAQRKYLLGVSRRFSSLMTAAIEGTYDNAFFGSAKTGEGCQKRIRAVVQNALCDFSQRMNDEGKLQRIVDDYNPPEPAPKGRELLGTFNPLIIRELFLEQCRPWRNIALQTMESIIDAATHTALAILRHVALAGTLGGITAIVTEAIAKRKVQLGKKVDELLAPRYEGHPITYNHYLTDMVRKGQNGRRARAMDSLISSAFSCSSYAQTLNSARASASYNCGGSIPVSEVMRLCSKFESFEPNMEEHGSGLVVDYAEAYYKVALKRFIDEVGDLAVERELIRHLPDLFTPEMVFDLTQEEAAILASEDEASIAERVRNTDLLAGLRASMEDLKRLDLARAEMESSELPGYQSTPSCS</sequence>
<proteinExistence type="predicted"/>
<evidence type="ECO:0000259" key="4">
    <source>
        <dbReference type="PROSITE" id="PS51718"/>
    </source>
</evidence>
<reference evidence="7" key="2">
    <citation type="submission" date="2010-05" db="EMBL/GenBank/DDBJ databases">
        <title>The genome sequence of Magnaporthe poae strain ATCC 64411.</title>
        <authorList>
            <person name="Ma L.-J."/>
            <person name="Dead R."/>
            <person name="Young S."/>
            <person name="Zeng Q."/>
            <person name="Koehrsen M."/>
            <person name="Alvarado L."/>
            <person name="Berlin A."/>
            <person name="Chapman S.B."/>
            <person name="Chen Z."/>
            <person name="Freedman E."/>
            <person name="Gellesch M."/>
            <person name="Goldberg J."/>
            <person name="Griggs A."/>
            <person name="Gujja S."/>
            <person name="Heilman E.R."/>
            <person name="Heiman D."/>
            <person name="Hepburn T."/>
            <person name="Howarth C."/>
            <person name="Jen D."/>
            <person name="Larson L."/>
            <person name="Mehta T."/>
            <person name="Neiman D."/>
            <person name="Pearson M."/>
            <person name="Roberts A."/>
            <person name="Saif S."/>
            <person name="Shea T."/>
            <person name="Shenoy N."/>
            <person name="Sisk P."/>
            <person name="Stolte C."/>
            <person name="Sykes S."/>
            <person name="Walk T."/>
            <person name="White J."/>
            <person name="Yandava C."/>
            <person name="Haas B."/>
            <person name="Nusbaum C."/>
            <person name="Birren B."/>
        </authorList>
    </citation>
    <scope>NUCLEOTIDE SEQUENCE [LARGE SCALE GENOMIC DNA]</scope>
    <source>
        <strain evidence="7">ATCC 64411 / 73-15</strain>
    </source>
</reference>
<dbReference type="SUPFAM" id="SSF52540">
    <property type="entry name" value="P-loop containing nucleoside triphosphate hydrolases"/>
    <property type="match status" value="1"/>
</dbReference>
<evidence type="ECO:0000256" key="1">
    <source>
        <dbReference type="ARBA" id="ARBA00022741"/>
    </source>
</evidence>
<dbReference type="AlphaFoldDB" id="A0A0C4EAM6"/>
<evidence type="ECO:0008006" key="8">
    <source>
        <dbReference type="Google" id="ProtNLM"/>
    </source>
</evidence>
<dbReference type="STRING" id="644358.A0A0C4EAM6"/>
<evidence type="ECO:0000313" key="5">
    <source>
        <dbReference type="EMBL" id="KLU91178.1"/>
    </source>
</evidence>
<dbReference type="Proteomes" id="UP000011715">
    <property type="component" value="Unassembled WGS sequence"/>
</dbReference>
<name>A0A0C4EAM6_MAGP6</name>
<dbReference type="PROSITE" id="PS51718">
    <property type="entry name" value="G_DYNAMIN_2"/>
    <property type="match status" value="1"/>
</dbReference>
<dbReference type="InterPro" id="IPR001401">
    <property type="entry name" value="Dynamin_GTPase"/>
</dbReference>
<organism evidence="6 7">
    <name type="scientific">Magnaporthiopsis poae (strain ATCC 64411 / 73-15)</name>
    <name type="common">Kentucky bluegrass fungus</name>
    <name type="synonym">Magnaporthe poae</name>
    <dbReference type="NCBI Taxonomy" id="644358"/>
    <lineage>
        <taxon>Eukaryota</taxon>
        <taxon>Fungi</taxon>
        <taxon>Dikarya</taxon>
        <taxon>Ascomycota</taxon>
        <taxon>Pezizomycotina</taxon>
        <taxon>Sordariomycetes</taxon>
        <taxon>Sordariomycetidae</taxon>
        <taxon>Magnaporthales</taxon>
        <taxon>Magnaporthaceae</taxon>
        <taxon>Magnaporthiopsis</taxon>
    </lineage>
</organism>
<feature type="domain" description="Dynamin-type G" evidence="4">
    <location>
        <begin position="32"/>
        <end position="314"/>
    </location>
</feature>
<dbReference type="InterPro" id="IPR022812">
    <property type="entry name" value="Dynamin"/>
</dbReference>
<dbReference type="Pfam" id="PF00350">
    <property type="entry name" value="Dynamin_N"/>
    <property type="match status" value="1"/>
</dbReference>
<dbReference type="InterPro" id="IPR000375">
    <property type="entry name" value="Dynamin_stalk"/>
</dbReference>
<dbReference type="VEuPathDB" id="FungiDB:MAPG_09701"/>
<dbReference type="PRINTS" id="PR00195">
    <property type="entry name" value="DYNAMIN"/>
</dbReference>
<dbReference type="GO" id="GO:0005874">
    <property type="term" value="C:microtubule"/>
    <property type="evidence" value="ECO:0007669"/>
    <property type="project" value="TreeGrafter"/>
</dbReference>
<dbReference type="eggNOG" id="KOG0446">
    <property type="taxonomic scope" value="Eukaryota"/>
</dbReference>
<dbReference type="GO" id="GO:0003924">
    <property type="term" value="F:GTPase activity"/>
    <property type="evidence" value="ECO:0007669"/>
    <property type="project" value="InterPro"/>
</dbReference>
<feature type="domain" description="GED" evidence="3">
    <location>
        <begin position="590"/>
        <end position="681"/>
    </location>
</feature>
<dbReference type="OrthoDB" id="415706at2759"/>
<dbReference type="GO" id="GO:0048312">
    <property type="term" value="P:intracellular distribution of mitochondria"/>
    <property type="evidence" value="ECO:0007669"/>
    <property type="project" value="TreeGrafter"/>
</dbReference>
<dbReference type="GO" id="GO:0005739">
    <property type="term" value="C:mitochondrion"/>
    <property type="evidence" value="ECO:0007669"/>
    <property type="project" value="TreeGrafter"/>
</dbReference>
<dbReference type="PROSITE" id="PS51388">
    <property type="entry name" value="GED"/>
    <property type="match status" value="1"/>
</dbReference>
<dbReference type="OMA" id="HQKGHPI"/>
<accession>A0A0C4EAM6</accession>
<evidence type="ECO:0000313" key="7">
    <source>
        <dbReference type="Proteomes" id="UP000011715"/>
    </source>
</evidence>
<evidence type="ECO:0000256" key="2">
    <source>
        <dbReference type="ARBA" id="ARBA00023134"/>
    </source>
</evidence>
<dbReference type="PANTHER" id="PTHR11566">
    <property type="entry name" value="DYNAMIN"/>
    <property type="match status" value="1"/>
</dbReference>
<dbReference type="EnsemblFungi" id="MAPG_09701T0">
    <property type="protein sequence ID" value="MAPG_09701T0"/>
    <property type="gene ID" value="MAPG_09701"/>
</dbReference>
<keyword evidence="1" id="KW-0547">Nucleotide-binding</keyword>
<protein>
    <recommendedName>
        <fullName evidence="8">Interferon-induced GTP-binding protein Mx</fullName>
    </recommendedName>
</protein>
<gene>
    <name evidence="5" type="ORF">MAPG_09701</name>
</gene>
<dbReference type="EMBL" id="GL876976">
    <property type="protein sequence ID" value="KLU91178.1"/>
    <property type="molecule type" value="Genomic_DNA"/>
</dbReference>
<dbReference type="InterPro" id="IPR020850">
    <property type="entry name" value="GED_dom"/>
</dbReference>
<dbReference type="GO" id="GO:0006897">
    <property type="term" value="P:endocytosis"/>
    <property type="evidence" value="ECO:0007669"/>
    <property type="project" value="TreeGrafter"/>
</dbReference>
<dbReference type="InterPro" id="IPR045063">
    <property type="entry name" value="Dynamin_N"/>
</dbReference>
<dbReference type="GO" id="GO:0005525">
    <property type="term" value="F:GTP binding"/>
    <property type="evidence" value="ECO:0007669"/>
    <property type="project" value="InterPro"/>
</dbReference>
<reference evidence="6" key="4">
    <citation type="journal article" date="2015" name="G3 (Bethesda)">
        <title>Genome sequences of three phytopathogenic species of the Magnaporthaceae family of fungi.</title>
        <authorList>
            <person name="Okagaki L.H."/>
            <person name="Nunes C.C."/>
            <person name="Sailsbery J."/>
            <person name="Clay B."/>
            <person name="Brown D."/>
            <person name="John T."/>
            <person name="Oh Y."/>
            <person name="Young N."/>
            <person name="Fitzgerald M."/>
            <person name="Haas B.J."/>
            <person name="Zeng Q."/>
            <person name="Young S."/>
            <person name="Adiconis X."/>
            <person name="Fan L."/>
            <person name="Levin J.Z."/>
            <person name="Mitchell T.K."/>
            <person name="Okubara P.A."/>
            <person name="Farman M.L."/>
            <person name="Kohn L.M."/>
            <person name="Birren B."/>
            <person name="Ma L.-J."/>
            <person name="Dean R.A."/>
        </authorList>
    </citation>
    <scope>NUCLEOTIDE SEQUENCE</scope>
    <source>
        <strain evidence="6">ATCC 64411 / 73-15</strain>
    </source>
</reference>
<dbReference type="GO" id="GO:0016559">
    <property type="term" value="P:peroxisome fission"/>
    <property type="evidence" value="ECO:0007669"/>
    <property type="project" value="TreeGrafter"/>
</dbReference>
<reference evidence="5" key="1">
    <citation type="submission" date="2010-05" db="EMBL/GenBank/DDBJ databases">
        <title>The Genome Sequence of Magnaporthe poae strain ATCC 64411.</title>
        <authorList>
            <consortium name="The Broad Institute Genome Sequencing Platform"/>
            <consortium name="Broad Institute Genome Sequencing Center for Infectious Disease"/>
            <person name="Ma L.-J."/>
            <person name="Dead R."/>
            <person name="Young S."/>
            <person name="Zeng Q."/>
            <person name="Koehrsen M."/>
            <person name="Alvarado L."/>
            <person name="Berlin A."/>
            <person name="Chapman S.B."/>
            <person name="Chen Z."/>
            <person name="Freedman E."/>
            <person name="Gellesch M."/>
            <person name="Goldberg J."/>
            <person name="Griggs A."/>
            <person name="Gujja S."/>
            <person name="Heilman E.R."/>
            <person name="Heiman D."/>
            <person name="Hepburn T."/>
            <person name="Howarth C."/>
            <person name="Jen D."/>
            <person name="Larson L."/>
            <person name="Mehta T."/>
            <person name="Neiman D."/>
            <person name="Pearson M."/>
            <person name="Roberts A."/>
            <person name="Saif S."/>
            <person name="Shea T."/>
            <person name="Shenoy N."/>
            <person name="Sisk P."/>
            <person name="Stolte C."/>
            <person name="Sykes S."/>
            <person name="Walk T."/>
            <person name="White J."/>
            <person name="Yandava C."/>
            <person name="Haas B."/>
            <person name="Nusbaum C."/>
            <person name="Birren B."/>
        </authorList>
    </citation>
    <scope>NUCLEOTIDE SEQUENCE</scope>
    <source>
        <strain evidence="5">ATCC 64411</strain>
    </source>
</reference>